<comment type="similarity">
    <text evidence="1 3">Belongs to the type-B carboxylesterase/lipase family.</text>
</comment>
<evidence type="ECO:0000256" key="1">
    <source>
        <dbReference type="ARBA" id="ARBA00005964"/>
    </source>
</evidence>
<dbReference type="Proteomes" id="UP001549110">
    <property type="component" value="Unassembled WGS sequence"/>
</dbReference>
<evidence type="ECO:0000313" key="6">
    <source>
        <dbReference type="Proteomes" id="UP001549110"/>
    </source>
</evidence>
<evidence type="ECO:0000256" key="3">
    <source>
        <dbReference type="RuleBase" id="RU361235"/>
    </source>
</evidence>
<dbReference type="PROSITE" id="PS00122">
    <property type="entry name" value="CARBOXYLESTERASE_B_1"/>
    <property type="match status" value="1"/>
</dbReference>
<dbReference type="EMBL" id="JBEPLU010000003">
    <property type="protein sequence ID" value="MET3528538.1"/>
    <property type="molecule type" value="Genomic_DNA"/>
</dbReference>
<comment type="caution">
    <text evidence="5">The sequence shown here is derived from an EMBL/GenBank/DDBJ whole genome shotgun (WGS) entry which is preliminary data.</text>
</comment>
<organism evidence="5 6">
    <name type="scientific">Phenylobacterium koreense</name>
    <dbReference type="NCBI Taxonomy" id="266125"/>
    <lineage>
        <taxon>Bacteria</taxon>
        <taxon>Pseudomonadati</taxon>
        <taxon>Pseudomonadota</taxon>
        <taxon>Alphaproteobacteria</taxon>
        <taxon>Caulobacterales</taxon>
        <taxon>Caulobacteraceae</taxon>
        <taxon>Phenylobacterium</taxon>
    </lineage>
</organism>
<feature type="domain" description="Carboxylesterase type B" evidence="4">
    <location>
        <begin position="13"/>
        <end position="489"/>
    </location>
</feature>
<gene>
    <name evidence="5" type="ORF">ABID41_003677</name>
</gene>
<dbReference type="Pfam" id="PF00135">
    <property type="entry name" value="COesterase"/>
    <property type="match status" value="1"/>
</dbReference>
<dbReference type="SUPFAM" id="SSF53474">
    <property type="entry name" value="alpha/beta-Hydrolases"/>
    <property type="match status" value="1"/>
</dbReference>
<dbReference type="RefSeq" id="WP_354298407.1">
    <property type="nucleotide sequence ID" value="NZ_JBEPLU010000003.1"/>
</dbReference>
<evidence type="ECO:0000259" key="4">
    <source>
        <dbReference type="Pfam" id="PF00135"/>
    </source>
</evidence>
<dbReference type="Gene3D" id="3.40.50.1820">
    <property type="entry name" value="alpha/beta hydrolase"/>
    <property type="match status" value="1"/>
</dbReference>
<keyword evidence="6" id="KW-1185">Reference proteome</keyword>
<keyword evidence="2 3" id="KW-0378">Hydrolase</keyword>
<name>A0ABV2ENG6_9CAUL</name>
<evidence type="ECO:0000256" key="2">
    <source>
        <dbReference type="ARBA" id="ARBA00022801"/>
    </source>
</evidence>
<proteinExistence type="inferred from homology"/>
<dbReference type="PANTHER" id="PTHR11559">
    <property type="entry name" value="CARBOXYLESTERASE"/>
    <property type="match status" value="1"/>
</dbReference>
<dbReference type="InterPro" id="IPR029058">
    <property type="entry name" value="AB_hydrolase_fold"/>
</dbReference>
<protein>
    <recommendedName>
        <fullName evidence="3">Carboxylic ester hydrolase</fullName>
        <ecNumber evidence="3">3.1.1.-</ecNumber>
    </recommendedName>
</protein>
<dbReference type="EC" id="3.1.1.-" evidence="3"/>
<dbReference type="InterPro" id="IPR050309">
    <property type="entry name" value="Type-B_Carboxylest/Lipase"/>
</dbReference>
<dbReference type="GO" id="GO:0016787">
    <property type="term" value="F:hydrolase activity"/>
    <property type="evidence" value="ECO:0007669"/>
    <property type="project" value="UniProtKB-KW"/>
</dbReference>
<evidence type="ECO:0000313" key="5">
    <source>
        <dbReference type="EMBL" id="MET3528538.1"/>
    </source>
</evidence>
<sequence length="519" mass="55674">MSEARSAEARLFPIVETAEGKVRGLRSGKISSFKGLRYGADTSGANRFRPPQPVVPWAGVRDALDYGNIAPQIPGDRRHAYADLILNDVQPGGMGEDCLVLNLWTPDPNPAAKKPVIVRFHGGGFYGGSSNNPGGDGEMLARFGDCVVVTVNHRLSALGYLYLADEGPYADSGAAGMQDLVASLQWVARNIEAFGGDPRRVLIVGQSGGGAKVSHLLGMPSAKGLFSSAGVMSGSRLTAMRRDQAAKAADQLLRRLGLRPDQIRDLQAVPFSALLAAQADVEAEDRARGEAPRSFAPVLGDAIPHHPFAPGAPPESIDVPLVVSTALDERTYRETQFDMGWDEVRRRLERRVGGDAAMLLAAYRDEDGQATPFIINARINSDSSFRLGATTMLERRIAGGGAPTWSYLWASPSPAFGGRYGAVHGIDVAYSMHDVRFPLAGPTTDNLRLADEIASAWVALAANGRPDNAVTPHWAPYDLAERDTLVFGHPTRSVADPRGFFRDYWSKQAARRPEPAAGG</sequence>
<accession>A0ABV2ENG6</accession>
<reference evidence="5 6" key="1">
    <citation type="submission" date="2024-06" db="EMBL/GenBank/DDBJ databases">
        <title>Genomic Encyclopedia of Type Strains, Phase IV (KMG-IV): sequencing the most valuable type-strain genomes for metagenomic binning, comparative biology and taxonomic classification.</title>
        <authorList>
            <person name="Goeker M."/>
        </authorList>
    </citation>
    <scope>NUCLEOTIDE SEQUENCE [LARGE SCALE GENOMIC DNA]</scope>
    <source>
        <strain evidence="5 6">DSM 17809</strain>
    </source>
</reference>
<dbReference type="InterPro" id="IPR019826">
    <property type="entry name" value="Carboxylesterase_B_AS"/>
</dbReference>
<dbReference type="InterPro" id="IPR002018">
    <property type="entry name" value="CarbesteraseB"/>
</dbReference>